<evidence type="ECO:0000313" key="1">
    <source>
        <dbReference type="EMBL" id="MVO77949.1"/>
    </source>
</evidence>
<reference evidence="1 2" key="1">
    <citation type="submission" date="2019-12" db="EMBL/GenBank/DDBJ databases">
        <authorList>
            <person name="Huq M.A."/>
        </authorList>
    </citation>
    <scope>NUCLEOTIDE SEQUENCE [LARGE SCALE GENOMIC DNA]</scope>
    <source>
        <strain evidence="1 2">MAH-20</strain>
    </source>
</reference>
<protein>
    <submittedName>
        <fullName evidence="1">Uncharacterized protein</fullName>
    </submittedName>
</protein>
<organism evidence="1 2">
    <name type="scientific">Sphingomonas horti</name>
    <dbReference type="NCBI Taxonomy" id="2682842"/>
    <lineage>
        <taxon>Bacteria</taxon>
        <taxon>Pseudomonadati</taxon>
        <taxon>Pseudomonadota</taxon>
        <taxon>Alphaproteobacteria</taxon>
        <taxon>Sphingomonadales</taxon>
        <taxon>Sphingomonadaceae</taxon>
        <taxon>Sphingomonas</taxon>
    </lineage>
</organism>
<gene>
    <name evidence="1" type="ORF">GON01_08385</name>
</gene>
<comment type="caution">
    <text evidence="1">The sequence shown here is derived from an EMBL/GenBank/DDBJ whole genome shotgun (WGS) entry which is preliminary data.</text>
</comment>
<name>A0A6I4J080_9SPHN</name>
<keyword evidence="2" id="KW-1185">Reference proteome</keyword>
<accession>A0A6I4J080</accession>
<proteinExistence type="predicted"/>
<evidence type="ECO:0000313" key="2">
    <source>
        <dbReference type="Proteomes" id="UP000441389"/>
    </source>
</evidence>
<dbReference type="RefSeq" id="WP_157026906.1">
    <property type="nucleotide sequence ID" value="NZ_WQMS01000008.1"/>
</dbReference>
<sequence>MTEPKPLGYLPADHARPAKLNEVTSPAILLPINGYGEPFAVVGTGASTMACFLGDRHQFEAMAQSKGEHFSGLAIENVRFEVDVASAYSLEGVFAVPGSLVRTGDKLELVVRTDQGHYPRTTRAPVAERLTPTSDDVKVGFRRWRAVLQVQDDTILIWEAEALSSPER</sequence>
<dbReference type="AlphaFoldDB" id="A0A6I4J080"/>
<dbReference type="Proteomes" id="UP000441389">
    <property type="component" value="Unassembled WGS sequence"/>
</dbReference>
<dbReference type="EMBL" id="WQMS01000008">
    <property type="protein sequence ID" value="MVO77949.1"/>
    <property type="molecule type" value="Genomic_DNA"/>
</dbReference>